<reference evidence="5" key="1">
    <citation type="submission" date="2023-07" db="EMBL/GenBank/DDBJ databases">
        <title>A draft genome of Kazachstania heterogenica Y-27499.</title>
        <authorList>
            <person name="Donic C."/>
            <person name="Kralova J.S."/>
            <person name="Fidel L."/>
            <person name="Ben-Dor S."/>
            <person name="Jung S."/>
        </authorList>
    </citation>
    <scope>NUCLEOTIDE SEQUENCE [LARGE SCALE GENOMIC DNA]</scope>
    <source>
        <strain evidence="5">Y27499</strain>
    </source>
</reference>
<keyword evidence="2" id="KW-0472">Membrane</keyword>
<feature type="compositionally biased region" description="Low complexity" evidence="1">
    <location>
        <begin position="741"/>
        <end position="760"/>
    </location>
</feature>
<dbReference type="Pfam" id="PF13638">
    <property type="entry name" value="PIN_4"/>
    <property type="match status" value="1"/>
</dbReference>
<evidence type="ECO:0000256" key="1">
    <source>
        <dbReference type="SAM" id="MobiDB-lite"/>
    </source>
</evidence>
<gene>
    <name evidence="4" type="ORF">RI543_001118</name>
</gene>
<evidence type="ECO:0000256" key="2">
    <source>
        <dbReference type="SAM" id="Phobius"/>
    </source>
</evidence>
<sequence>MPQLAISPYFNITNNHNLINGIMNTTSEFNVPDSSTIGKNIISTASNLNNSNINNNNNNNNNNNRNNNSNNNTTTRQKRHVSTSYNIQDFNFHKKRITNDHDFVNYNYNTYINNPYKIKNGNNTLPINTPFFQNVSKYPELTNNTNITNKNDPHISKNTSTNFISSEQPSLPIMNTPINVLRKESINKNSVETPQPSLGFSEQGHSPYYITNNSYTNLKNYKNGNIDNTTTTNHNNLISSDTRISEMLKQQTANTPLEHHNYLTITELTNSNKPTFIDNSNASRVINNDTKQNNIVNDNDNNNNKPIPQEYAQQNVNNNNNISGDYSYSYDYNNNNQDNSNINQDNDTSERYNNVPSQNGNHNSNNNNNNNNSNNGNPNSNNDNNDNSKNKKSSQALVQKLQEIYKVIVRQEIELQERCSQLTTSHTTELKNLWTIYRINTDLINNYTTFITTALLPSQSPQDTLIGEEIVEIYRIERRLWVYGTITFLDVLKNFSNFMDPEVCAQFITHVFISLSAILIDIPQKHAIQWLQRLGDLSRMAIALYPSGFIDWKLSAEYWYMEAMKFIYGHGKLYYHMSTVQQNTLEAFVNLGKSVFCQDTFTPSQQYMQLVIDNIYQRTFVERSSTGSYRNADLIDYLKHSEVMLLPSFLGSSDLQQVVLNYFQDRFGIDFNDNNIFNNKNMFCQPPASLRFFFRHAPAFAESHILQLIGFGDPKNPFALLFDLPKYLKERKDKKEKNKSKSSSSNGEVSNGSTTTLATTTTDNDINEDIYNSSANNLSGISYLENVESLKYPIEDPDICTWIKSLDYINMTSLRCSMIVLKKFLHAPFVITLPHLLPWTYFIIASGLKIKSLNDEKSYKFWKILMKRIFPWNTITSFLNVLLAYILDNFYESHLIEKLSNAYSQHSLEELLEYFNENEDLPEIWKCWGTLWFDVICDKHAITSDTLRGFGINDHMFLDFPIDGIGFDFSDETGEKFWRRAIRIIFLFKGIAENFDFGLKVNYNTPVFCNRNDVKDSHILRQFSFKLEPYNEPTSTRFNEFIPMCEKVDDINADVNSIPELSLIPGENIFEYAGYRKLSPDFNSYDKNGEFIGSSIYTSWISDQLQTSNSNNIRTNTNLNQTKDNVSMTGDNNNNSNSDNDINYGIYDKNTNFNSLNDIMITKHINEINENDLFKYYMDYKSSNIFINKSTGEQFRANNIWRTPYDEINRDITYFVFDATSWLRHFAHIYKLATNEILKFAVCLTTFQELRFLRKSKDENVVEAASRAVITIRQLYAEGKLLPLRFTGNVATDIEEHLEFEEQITWRSHVDEFVIEAVVKAQNKFTSNRSNNMGCYSDLNGDVLLNSLGNFDSFACNNSVIMHSGTPSSTTMGSIVNEDDITNMTPSNAGSLENDNGDNTITSNGNNGSTATTTITTTNNNRMKRFQYIVLVTNDQNMKRKAQDQNIKTFSTDFIFTICSKLGMDLDICTN</sequence>
<feature type="domain" description="PIN" evidence="3">
    <location>
        <begin position="1213"/>
        <end position="1440"/>
    </location>
</feature>
<keyword evidence="5" id="KW-1185">Reference proteome</keyword>
<dbReference type="Proteomes" id="UP001306508">
    <property type="component" value="Unassembled WGS sequence"/>
</dbReference>
<keyword evidence="2" id="KW-0812">Transmembrane</keyword>
<dbReference type="EMBL" id="JAWIZZ010000036">
    <property type="protein sequence ID" value="KAK5781278.1"/>
    <property type="molecule type" value="Genomic_DNA"/>
</dbReference>
<protein>
    <recommendedName>
        <fullName evidence="3">PIN domain-containing protein</fullName>
    </recommendedName>
</protein>
<evidence type="ECO:0000313" key="4">
    <source>
        <dbReference type="EMBL" id="KAK5781278.1"/>
    </source>
</evidence>
<feature type="compositionally biased region" description="Low complexity" evidence="1">
    <location>
        <begin position="291"/>
        <end position="346"/>
    </location>
</feature>
<dbReference type="Gene3D" id="3.40.50.1010">
    <property type="entry name" value="5'-nuclease"/>
    <property type="match status" value="1"/>
</dbReference>
<feature type="region of interest" description="Disordered" evidence="1">
    <location>
        <begin position="733"/>
        <end position="760"/>
    </location>
</feature>
<feature type="compositionally biased region" description="Low complexity" evidence="1">
    <location>
        <begin position="353"/>
        <end position="387"/>
    </location>
</feature>
<dbReference type="InterPro" id="IPR002716">
    <property type="entry name" value="PIN_dom"/>
</dbReference>
<name>A0AAN7WP89_9SACH</name>
<proteinExistence type="predicted"/>
<feature type="transmembrane region" description="Helical" evidence="2">
    <location>
        <begin position="824"/>
        <end position="848"/>
    </location>
</feature>
<dbReference type="InterPro" id="IPR011990">
    <property type="entry name" value="TPR-like_helical_dom_sf"/>
</dbReference>
<organism evidence="4 5">
    <name type="scientific">Arxiozyma heterogenica</name>
    <dbReference type="NCBI Taxonomy" id="278026"/>
    <lineage>
        <taxon>Eukaryota</taxon>
        <taxon>Fungi</taxon>
        <taxon>Dikarya</taxon>
        <taxon>Ascomycota</taxon>
        <taxon>Saccharomycotina</taxon>
        <taxon>Saccharomycetes</taxon>
        <taxon>Saccharomycetales</taxon>
        <taxon>Saccharomycetaceae</taxon>
        <taxon>Arxiozyma</taxon>
    </lineage>
</organism>
<feature type="compositionally biased region" description="Low complexity" evidence="1">
    <location>
        <begin position="49"/>
        <end position="75"/>
    </location>
</feature>
<accession>A0AAN7WP89</accession>
<feature type="region of interest" description="Disordered" evidence="1">
    <location>
        <begin position="1112"/>
        <end position="1139"/>
    </location>
</feature>
<dbReference type="SUPFAM" id="SSF48452">
    <property type="entry name" value="TPR-like"/>
    <property type="match status" value="1"/>
</dbReference>
<feature type="compositionally biased region" description="Low complexity" evidence="1">
    <location>
        <begin position="1112"/>
        <end position="1122"/>
    </location>
</feature>
<keyword evidence="2" id="KW-1133">Transmembrane helix</keyword>
<feature type="region of interest" description="Disordered" evidence="1">
    <location>
        <begin position="49"/>
        <end position="80"/>
    </location>
</feature>
<dbReference type="PANTHER" id="PTHR42264">
    <property type="entry name" value="EPHRIN_REC_LIKE DOMAIN-CONTAINING PROTEIN"/>
    <property type="match status" value="1"/>
</dbReference>
<dbReference type="SMART" id="SM00670">
    <property type="entry name" value="PINc"/>
    <property type="match status" value="1"/>
</dbReference>
<evidence type="ECO:0000259" key="3">
    <source>
        <dbReference type="SMART" id="SM00670"/>
    </source>
</evidence>
<comment type="caution">
    <text evidence="4">The sequence shown here is derived from an EMBL/GenBank/DDBJ whole genome shotgun (WGS) entry which is preliminary data.</text>
</comment>
<feature type="transmembrane region" description="Helical" evidence="2">
    <location>
        <begin position="869"/>
        <end position="887"/>
    </location>
</feature>
<evidence type="ECO:0000313" key="5">
    <source>
        <dbReference type="Proteomes" id="UP001306508"/>
    </source>
</evidence>
<feature type="region of interest" description="Disordered" evidence="1">
    <location>
        <begin position="289"/>
        <end position="394"/>
    </location>
</feature>